<evidence type="ECO:0008006" key="3">
    <source>
        <dbReference type="Google" id="ProtNLM"/>
    </source>
</evidence>
<sequence>MTSEQQIQWIALPHGTAADGTRPQVSVFVAPRLRSDEGNLLMLFPDFLDWPARLATASFLFGSTDSSGNPLEPFLEPEDMTGPPPDSALWRRFFRPETPVEPFVPDDYTGRPIVTYPAHEVARSTQMGFARTAAAFPDEMPEPQAMANVSGLAGLAMEQGIAAMEDHIAQALAIFSQDAADRPMEFVQPEELSAQERLMAFHQAARGLATLAPEDEPPPLVQEEMDFHRMLSVLGNHPFLLRRLGLVLDFVLPADLLASDEDLCLMVAPTWTSLLPEGASQDRTPCTAYTFSADAGVFTASARGDPLGPPARGLVALPESEFSIEQADIDGAALKLVAAGATAGIAPSDGAPVQQAPPAVRTEGLALAREGRAGFLHQDFVEATQRDESLTQDESVILTAEDLIRGHRLDIWDEDRQRWYSLHERVVEYSGPEGTSDPIASVTDEGFFEVSLTTPPGRTDLLRVHEHVITWDGWGLSATMPGKIMTNDAEPQRMPNTATTMLPLRIETVTRPGSLPRLRFGYAYRVRVRTVDLAGNGPTPAEAEALLDSDLLVLPGHGRLVFRRFEPVPAPTLVPRSPLQEAESAHRLVVRSSAEMTPAQFAADFATTPLVTSGAHPPYGPFDERHIVAPRTTLQCVERHGMLDDAIASPDPAVRRAVYETATRESATLDDPSLPGLQLVEIPQAAGATTVHHYAVHTAEQVAVPYLPDPLSTGVVFHGLPGMTDGEPVEVSWEGDTWHTPASLRLRVVEGTGPPRWEASKRVLTVALPKASVATVRVCSRAEADENIMGMLHWCRESLAADQPDQLDKVLEAAAGNRHWMLTPWHEITLVHAVQRPLDVPSLTLFDSPVRDPGATAEHLVGAVDLHAGSTERIDLIAEWTESVDDLQEDEPRPRRMSCPLFQLPLAFAAQFPNDAPSEEVPCRLDGNTLTFDTLVAEATGQPYPAKHDFGDTKHRVVGYHPVATTAFGEYFPSEFAQEPERELLSRRGEPMEHHILNSAPPAAPGVLSCLPTIAFDDLSDEPGVAIRRRRGGGLRVHLSRPWFSSGDGELLGVVVNEEQDGPPTAAHPFVTLMGRDPVFRSAAVTHPTAEAFPGASHIAEHIVMPRVFDGFTVTVAGYEPQYDRETKQWFCDIDIDTGDAYFPFVRLALARFQPSSLEGTHLSPVVLTDLVRTLPERVLTITGTDTRTLSVTGPSYDPTATVPGHMLCCLERRDPAIPDDALAWSEIHQSEIPLTRDDTESPARVTYTGEFQVPPAPPGERRRVLVFETEGIQADQGFPGATEARVVYCDTLEL</sequence>
<organism evidence="1 2">
    <name type="scientific">Streptomyces flavidovirens</name>
    <dbReference type="NCBI Taxonomy" id="67298"/>
    <lineage>
        <taxon>Bacteria</taxon>
        <taxon>Bacillati</taxon>
        <taxon>Actinomycetota</taxon>
        <taxon>Actinomycetes</taxon>
        <taxon>Kitasatosporales</taxon>
        <taxon>Streptomycetaceae</taxon>
        <taxon>Streptomyces</taxon>
    </lineage>
</organism>
<evidence type="ECO:0000313" key="1">
    <source>
        <dbReference type="EMBL" id="MFF3343348.1"/>
    </source>
</evidence>
<gene>
    <name evidence="1" type="ORF">ACFYWW_32410</name>
</gene>
<dbReference type="RefSeq" id="WP_387899033.1">
    <property type="nucleotide sequence ID" value="NZ_JBIAPK010000014.1"/>
</dbReference>
<proteinExistence type="predicted"/>
<protein>
    <recommendedName>
        <fullName evidence="3">Baseplate protein J-like domain-containing protein</fullName>
    </recommendedName>
</protein>
<dbReference type="EMBL" id="JBIAPK010000014">
    <property type="protein sequence ID" value="MFF3343348.1"/>
    <property type="molecule type" value="Genomic_DNA"/>
</dbReference>
<reference evidence="1 2" key="1">
    <citation type="submission" date="2024-10" db="EMBL/GenBank/DDBJ databases">
        <title>The Natural Products Discovery Center: Release of the First 8490 Sequenced Strains for Exploring Actinobacteria Biosynthetic Diversity.</title>
        <authorList>
            <person name="Kalkreuter E."/>
            <person name="Kautsar S.A."/>
            <person name="Yang D."/>
            <person name="Bader C.D."/>
            <person name="Teijaro C.N."/>
            <person name="Fluegel L."/>
            <person name="Davis C.M."/>
            <person name="Simpson J.R."/>
            <person name="Lauterbach L."/>
            <person name="Steele A.D."/>
            <person name="Gui C."/>
            <person name="Meng S."/>
            <person name="Li G."/>
            <person name="Viehrig K."/>
            <person name="Ye F."/>
            <person name="Su P."/>
            <person name="Kiefer A.F."/>
            <person name="Nichols A."/>
            <person name="Cepeda A.J."/>
            <person name="Yan W."/>
            <person name="Fan B."/>
            <person name="Jiang Y."/>
            <person name="Adhikari A."/>
            <person name="Zheng C.-J."/>
            <person name="Schuster L."/>
            <person name="Cowan T.M."/>
            <person name="Smanski M.J."/>
            <person name="Chevrette M.G."/>
            <person name="De Carvalho L.P.S."/>
            <person name="Shen B."/>
        </authorList>
    </citation>
    <scope>NUCLEOTIDE SEQUENCE [LARGE SCALE GENOMIC DNA]</scope>
    <source>
        <strain evidence="1 2">NPDC003029</strain>
    </source>
</reference>
<name>A0ABW6RP51_9ACTN</name>
<evidence type="ECO:0000313" key="2">
    <source>
        <dbReference type="Proteomes" id="UP001601976"/>
    </source>
</evidence>
<accession>A0ABW6RP51</accession>
<dbReference type="Proteomes" id="UP001601976">
    <property type="component" value="Unassembled WGS sequence"/>
</dbReference>
<keyword evidence="2" id="KW-1185">Reference proteome</keyword>
<comment type="caution">
    <text evidence="1">The sequence shown here is derived from an EMBL/GenBank/DDBJ whole genome shotgun (WGS) entry which is preliminary data.</text>
</comment>